<sequence>MMHTDGCSIGIRASFPASCKSTSPLAKGAQMSCDTLEYTERKPLLSLYGAVRLAASALRRVRGRSARLDLESTSDYMKRDLGFMDGREPRPDDEILR</sequence>
<evidence type="ECO:0000313" key="3">
    <source>
        <dbReference type="Proteomes" id="UP000231987"/>
    </source>
</evidence>
<dbReference type="Proteomes" id="UP000231987">
    <property type="component" value="Unassembled WGS sequence"/>
</dbReference>
<dbReference type="AlphaFoldDB" id="A0A2J0Z6J2"/>
<comment type="caution">
    <text evidence="2">The sequence shown here is derived from an EMBL/GenBank/DDBJ whole genome shotgun (WGS) entry which is preliminary data.</text>
</comment>
<proteinExistence type="predicted"/>
<evidence type="ECO:0000256" key="1">
    <source>
        <dbReference type="SAM" id="MobiDB-lite"/>
    </source>
</evidence>
<evidence type="ECO:0000313" key="2">
    <source>
        <dbReference type="EMBL" id="PJR16122.1"/>
    </source>
</evidence>
<gene>
    <name evidence="2" type="ORF">CEJ86_04800</name>
</gene>
<feature type="region of interest" description="Disordered" evidence="1">
    <location>
        <begin position="1"/>
        <end position="25"/>
    </location>
</feature>
<dbReference type="EMBL" id="NJGD01000002">
    <property type="protein sequence ID" value="PJR16122.1"/>
    <property type="molecule type" value="Genomic_DNA"/>
</dbReference>
<organism evidence="2 3">
    <name type="scientific">Rhizobium meliloti</name>
    <name type="common">Ensifer meliloti</name>
    <name type="synonym">Sinorhizobium meliloti</name>
    <dbReference type="NCBI Taxonomy" id="382"/>
    <lineage>
        <taxon>Bacteria</taxon>
        <taxon>Pseudomonadati</taxon>
        <taxon>Pseudomonadota</taxon>
        <taxon>Alphaproteobacteria</taxon>
        <taxon>Hyphomicrobiales</taxon>
        <taxon>Rhizobiaceae</taxon>
        <taxon>Sinorhizobium/Ensifer group</taxon>
        <taxon>Sinorhizobium</taxon>
    </lineage>
</organism>
<name>A0A2J0Z6J2_RHIML</name>
<protein>
    <recommendedName>
        <fullName evidence="4">DUF1127 domain-containing protein</fullName>
    </recommendedName>
</protein>
<accession>A0A2J0Z6J2</accession>
<evidence type="ECO:0008006" key="4">
    <source>
        <dbReference type="Google" id="ProtNLM"/>
    </source>
</evidence>
<reference evidence="2 3" key="1">
    <citation type="submission" date="2017-06" db="EMBL/GenBank/DDBJ databases">
        <title>Ensifer strains isolated from leguminous trees and herbs display diverse denitrification phenotypes with some acting as strong N2O sinks.</title>
        <authorList>
            <person name="Woliy K."/>
            <person name="Mania D."/>
            <person name="Bakken L.R."/>
            <person name="Frostegard A."/>
        </authorList>
    </citation>
    <scope>NUCLEOTIDE SEQUENCE [LARGE SCALE GENOMIC DNA]</scope>
    <source>
        <strain evidence="2 3">AC50a</strain>
    </source>
</reference>